<dbReference type="Pfam" id="PF13556">
    <property type="entry name" value="HTH_30"/>
    <property type="match status" value="1"/>
</dbReference>
<dbReference type="RefSeq" id="WP_093048191.1">
    <property type="nucleotide sequence ID" value="NZ_FOGT01000003.1"/>
</dbReference>
<evidence type="ECO:0000313" key="2">
    <source>
        <dbReference type="EMBL" id="SER74295.1"/>
    </source>
</evidence>
<dbReference type="OrthoDB" id="9792148at2"/>
<dbReference type="PANTHER" id="PTHR33744">
    <property type="entry name" value="CARBOHYDRATE DIACID REGULATOR"/>
    <property type="match status" value="1"/>
</dbReference>
<gene>
    <name evidence="2" type="ORF">SAMN05518684_103253</name>
</gene>
<dbReference type="Gene3D" id="1.10.10.2840">
    <property type="entry name" value="PucR C-terminal helix-turn-helix domain"/>
    <property type="match status" value="1"/>
</dbReference>
<evidence type="ECO:0000313" key="3">
    <source>
        <dbReference type="Proteomes" id="UP000198571"/>
    </source>
</evidence>
<protein>
    <submittedName>
        <fullName evidence="2">DNA-binding transcriptional regulator, PucR family</fullName>
    </submittedName>
</protein>
<dbReference type="EMBL" id="FOGT01000003">
    <property type="protein sequence ID" value="SER74295.1"/>
    <property type="molecule type" value="Genomic_DNA"/>
</dbReference>
<name>A0A1H9RP94_9BACI</name>
<dbReference type="AlphaFoldDB" id="A0A1H9RP94"/>
<dbReference type="STRING" id="1601833.SAMN05518684_103253"/>
<accession>A0A1H9RP94</accession>
<dbReference type="Proteomes" id="UP000198571">
    <property type="component" value="Unassembled WGS sequence"/>
</dbReference>
<dbReference type="InterPro" id="IPR042070">
    <property type="entry name" value="PucR_C-HTH_sf"/>
</dbReference>
<organism evidence="2 3">
    <name type="scientific">Salipaludibacillus aurantiacus</name>
    <dbReference type="NCBI Taxonomy" id="1601833"/>
    <lineage>
        <taxon>Bacteria</taxon>
        <taxon>Bacillati</taxon>
        <taxon>Bacillota</taxon>
        <taxon>Bacilli</taxon>
        <taxon>Bacillales</taxon>
        <taxon>Bacillaceae</taxon>
    </lineage>
</organism>
<evidence type="ECO:0000259" key="1">
    <source>
        <dbReference type="Pfam" id="PF13556"/>
    </source>
</evidence>
<dbReference type="InterPro" id="IPR051448">
    <property type="entry name" value="CdaR-like_regulators"/>
</dbReference>
<dbReference type="PANTHER" id="PTHR33744:SF15">
    <property type="entry name" value="CARBOHYDRATE DIACID REGULATOR"/>
    <property type="match status" value="1"/>
</dbReference>
<dbReference type="InterPro" id="IPR025736">
    <property type="entry name" value="PucR_C-HTH_dom"/>
</dbReference>
<dbReference type="GO" id="GO:0003677">
    <property type="term" value="F:DNA binding"/>
    <property type="evidence" value="ECO:0007669"/>
    <property type="project" value="UniProtKB-KW"/>
</dbReference>
<sequence>MFDRLLSYYSHALSDGNLPAEHKLTLNFPDQSQIILDKSQLSSEETALLKALFDGEESPLLPVSYHDRFVFEWLIEERNVNTEELINIFSPPVRLIHFNVYGELGEKEGFSEALQGLFPVTKSLLWKSPTEGILIQQIDAEFEEELSIKSIIDTITTDFFIKISFYIGSPITDLPLLKERYEWEKSIYNSVRADFPKKNYFYEQEILIYYLLHNLPGASTEKMKKMLAPVQDDQELIDTVKTYLECNLNTTLAAKKMFMHRNTLQYRVDKFIEKTSIDIKQFPNAVAVYVILAAIDPH</sequence>
<feature type="domain" description="PucR C-terminal helix-turn-helix" evidence="1">
    <location>
        <begin position="236"/>
        <end position="293"/>
    </location>
</feature>
<keyword evidence="3" id="KW-1185">Reference proteome</keyword>
<proteinExistence type="predicted"/>
<keyword evidence="2" id="KW-0238">DNA-binding</keyword>
<reference evidence="3" key="1">
    <citation type="submission" date="2016-10" db="EMBL/GenBank/DDBJ databases">
        <authorList>
            <person name="Varghese N."/>
            <person name="Submissions S."/>
        </authorList>
    </citation>
    <scope>NUCLEOTIDE SEQUENCE [LARGE SCALE GENOMIC DNA]</scope>
    <source>
        <strain evidence="3">S9</strain>
    </source>
</reference>